<feature type="transmembrane region" description="Helical" evidence="1">
    <location>
        <begin position="388"/>
        <end position="406"/>
    </location>
</feature>
<dbReference type="EMBL" id="CP001619">
    <property type="protein sequence ID" value="ACT96543.1"/>
    <property type="molecule type" value="Genomic_DNA"/>
</dbReference>
<protein>
    <recommendedName>
        <fullName evidence="4">Glycosyltransferase RgtA/B/C/D-like domain-containing protein</fullName>
    </recommendedName>
</protein>
<gene>
    <name evidence="2" type="ordered locus">Dfer_5350</name>
</gene>
<reference evidence="2 3" key="1">
    <citation type="journal article" date="2009" name="Stand. Genomic Sci.">
        <title>Complete genome sequence of Dyadobacter fermentans type strain (NS114).</title>
        <authorList>
            <person name="Lang E."/>
            <person name="Lapidus A."/>
            <person name="Chertkov O."/>
            <person name="Brettin T."/>
            <person name="Detter J.C."/>
            <person name="Han C."/>
            <person name="Copeland A."/>
            <person name="Glavina Del Rio T."/>
            <person name="Nolan M."/>
            <person name="Chen F."/>
            <person name="Lucas S."/>
            <person name="Tice H."/>
            <person name="Cheng J.F."/>
            <person name="Land M."/>
            <person name="Hauser L."/>
            <person name="Chang Y.J."/>
            <person name="Jeffries C.D."/>
            <person name="Kopitz M."/>
            <person name="Bruce D."/>
            <person name="Goodwin L."/>
            <person name="Pitluck S."/>
            <person name="Ovchinnikova G."/>
            <person name="Pati A."/>
            <person name="Ivanova N."/>
            <person name="Mavrommatis K."/>
            <person name="Chen A."/>
            <person name="Palaniappan K."/>
            <person name="Chain P."/>
            <person name="Bristow J."/>
            <person name="Eisen J.A."/>
            <person name="Markowitz V."/>
            <person name="Hugenholtz P."/>
            <person name="Goker M."/>
            <person name="Rohde M."/>
            <person name="Kyrpides N.C."/>
            <person name="Klenk H.P."/>
        </authorList>
    </citation>
    <scope>NUCLEOTIDE SEQUENCE [LARGE SCALE GENOMIC DNA]</scope>
    <source>
        <strain evidence="3">ATCC 700827 / DSM 18053 / CIP 107007 / KCTC 52180 / NS114</strain>
    </source>
</reference>
<sequence length="570" mass="65296">MVKEVATVLILFHKLNLTILCILMIYTFYFKLFLFVAFLLLTLWGYRAYFKNPDGTVSAKQAAVAIAAMLLVVWAARLPFLRDREYDIDTSTWLSAVIAINHYPDKLWTLLNYTDARPLTVFPLLAGSWAGMPVSYASAELIGLVLWTGTLLLLYQVCQLFAGKRLSLILTWSLGLFLGTICHIFAAYNSEHNSILMVTAGVALFFLYIFQRWTSPVIAAATGLLLGSLIYAKFQNAPMGLLTGAFLLFAMAQRKDWRNMAALLAGCLFPTVFVNVFYALRGKLDVFWNNYFWNYFYYSFTTQFSPMPMAERFSPGRVVRFVFYATSSGIYVLTLFALAAVLPVVSFRQWVSGFRTNRMPLIFTVLLMLLSMYAVLQSGNNFEHYKLFVFVPVLIFIALMLSMSTLAVRRYAVGFLLLGGLLQTAVSLKYLDRDLAYDKRTDTDRKVVGHIVRNSRPSDPVVVWGWRDGLLVTSQRPMGYRDVHTFHFSMKSPLIPNWTRDFVEDMEENKPKIFVEAMLPEYSEKGDIFLPHDRVPVVREYVQRHYQFVRELDGVRIFHRRATPALSLAR</sequence>
<feature type="transmembrane region" description="Helical" evidence="1">
    <location>
        <begin position="134"/>
        <end position="154"/>
    </location>
</feature>
<accession>C6VU61</accession>
<keyword evidence="1" id="KW-0812">Transmembrane</keyword>
<keyword evidence="3" id="KW-1185">Reference proteome</keyword>
<keyword evidence="1" id="KW-1133">Transmembrane helix</keyword>
<dbReference type="KEGG" id="dfe:Dfer_5350"/>
<dbReference type="Proteomes" id="UP000002011">
    <property type="component" value="Chromosome"/>
</dbReference>
<evidence type="ECO:0000313" key="3">
    <source>
        <dbReference type="Proteomes" id="UP000002011"/>
    </source>
</evidence>
<organism evidence="2 3">
    <name type="scientific">Dyadobacter fermentans (strain ATCC 700827 / DSM 18053 / CIP 107007 / KCTC 52180 / NS114)</name>
    <dbReference type="NCBI Taxonomy" id="471854"/>
    <lineage>
        <taxon>Bacteria</taxon>
        <taxon>Pseudomonadati</taxon>
        <taxon>Bacteroidota</taxon>
        <taxon>Cytophagia</taxon>
        <taxon>Cytophagales</taxon>
        <taxon>Spirosomataceae</taxon>
        <taxon>Dyadobacter</taxon>
    </lineage>
</organism>
<feature type="transmembrane region" description="Helical" evidence="1">
    <location>
        <begin position="194"/>
        <end position="210"/>
    </location>
</feature>
<dbReference type="HOGENOM" id="CLU_037719_0_0_10"/>
<dbReference type="eggNOG" id="ENOG5033RVH">
    <property type="taxonomic scope" value="Bacteria"/>
</dbReference>
<dbReference type="STRING" id="471854.Dfer_5350"/>
<feature type="transmembrane region" description="Helical" evidence="1">
    <location>
        <begin position="261"/>
        <end position="280"/>
    </location>
</feature>
<feature type="transmembrane region" description="Helical" evidence="1">
    <location>
        <begin position="321"/>
        <end position="347"/>
    </location>
</feature>
<feature type="transmembrane region" description="Helical" evidence="1">
    <location>
        <begin position="62"/>
        <end position="80"/>
    </location>
</feature>
<evidence type="ECO:0008006" key="4">
    <source>
        <dbReference type="Google" id="ProtNLM"/>
    </source>
</evidence>
<feature type="transmembrane region" description="Helical" evidence="1">
    <location>
        <begin position="217"/>
        <end position="232"/>
    </location>
</feature>
<feature type="transmembrane region" description="Helical" evidence="1">
    <location>
        <begin position="7"/>
        <end position="26"/>
    </location>
</feature>
<feature type="transmembrane region" description="Helical" evidence="1">
    <location>
        <begin position="166"/>
        <end position="188"/>
    </location>
</feature>
<dbReference type="AlphaFoldDB" id="C6VU61"/>
<feature type="transmembrane region" description="Helical" evidence="1">
    <location>
        <begin position="292"/>
        <end position="309"/>
    </location>
</feature>
<proteinExistence type="predicted"/>
<keyword evidence="1" id="KW-0472">Membrane</keyword>
<feature type="transmembrane region" description="Helical" evidence="1">
    <location>
        <begin position="359"/>
        <end position="376"/>
    </location>
</feature>
<evidence type="ECO:0000313" key="2">
    <source>
        <dbReference type="EMBL" id="ACT96543.1"/>
    </source>
</evidence>
<feature type="transmembrane region" description="Helical" evidence="1">
    <location>
        <begin position="32"/>
        <end position="50"/>
    </location>
</feature>
<evidence type="ECO:0000256" key="1">
    <source>
        <dbReference type="SAM" id="Phobius"/>
    </source>
</evidence>
<name>C6VU61_DYAFD</name>